<accession>A0ABY8TWA8</accession>
<dbReference type="EMBL" id="CP126211">
    <property type="protein sequence ID" value="WIA13390.1"/>
    <property type="molecule type" value="Genomic_DNA"/>
</dbReference>
<gene>
    <name evidence="10" type="ORF">OEZ85_006970</name>
</gene>
<feature type="domain" description="Gamma tubulin complex component protein N-terminal" evidence="9">
    <location>
        <begin position="20"/>
        <end position="444"/>
    </location>
</feature>
<dbReference type="InterPro" id="IPR007259">
    <property type="entry name" value="GCP"/>
</dbReference>
<feature type="compositionally biased region" description="Low complexity" evidence="7">
    <location>
        <begin position="811"/>
        <end position="823"/>
    </location>
</feature>
<feature type="compositionally biased region" description="Polar residues" evidence="7">
    <location>
        <begin position="282"/>
        <end position="299"/>
    </location>
</feature>
<evidence type="ECO:0000256" key="2">
    <source>
        <dbReference type="ARBA" id="ARBA00010337"/>
    </source>
</evidence>
<dbReference type="Proteomes" id="UP001244341">
    <property type="component" value="Chromosome 4b"/>
</dbReference>
<dbReference type="InterPro" id="IPR042241">
    <property type="entry name" value="GCP_C_sf"/>
</dbReference>
<sequence length="823" mass="91022">MPDMLVATSYEEDFSVECLLQELLMALVGYTGDVFVDTSSGGLNDELLEPDRCTVQLATDLNWVSPQDREALDDLVRLGFHYRQLQRFVQQEQQPCSRLSRSLYRQALCAGLAEVLAVYEDEVVLLQEQLLQQGAGRGLPGLKYQLAELQMLLPQLHQLAYDLRRRRLPVSEGGAAPAAAAAAAAPAEEGLQVPREARGAKLLCTLHSHRLNGQPLLQACLQRLLWHVNQVLFNQLTMWMVHGLLADEGNEFFIRPRDATRDSSSSSSKQEQQQDDTRPAGDSNSARQSATGAASSSKHVPNRSENETYKDWHEAFEVALHELPPGVTPHLATSVEFVGRAVRLLRAPPASAKLKQLQQSCSSFGRSARGSGTGVADDQQQLLQQQWAALEQPQQQLLPHEDTLAFAQALRMLQQQPVFSQAALERTVEAIRADVASRLWQLLVVQAGLMQHLGAVKDYLLLARGDFYQCFLADAAKLLAGPPREKTANSDLAVPWQSAAMKSTAQDDPHFKLFRLVLRPKPADHAADAPAAAAAAAAPAAAGAAAPASSGAKPLTVPSFDSNWDGMALEAQLPWPLGVLITPSHMKRYNALFQLLLRLKRVQLSLEQTWQELGRLCGRGGGGTSASDITPLLQLRQHMGHLVGNLQIYLQLDVVESNYARLQEKVAAAQDFEEAERAHDRFLQALVAQSFLGSGILGKQLSEVFGQSAALCRLVKGAREDGIDWPQVQELHAAFNTTMGSLYVNLQSKTLQQYDKAPYLRQLHLRLDFNGYIKRQNKRFLDVQRTVTTSYRQQRQQQEQEEREQGRRAKAQQGRQQGQQAAV</sequence>
<evidence type="ECO:0000313" key="10">
    <source>
        <dbReference type="EMBL" id="WIA13390.1"/>
    </source>
</evidence>
<evidence type="ECO:0000256" key="6">
    <source>
        <dbReference type="RuleBase" id="RU363050"/>
    </source>
</evidence>
<keyword evidence="3 6" id="KW-0963">Cytoplasm</keyword>
<comment type="subcellular location">
    <subcellularLocation>
        <location evidence="1 6">Cytoplasm</location>
        <location evidence="1 6">Cytoskeleton</location>
        <location evidence="1 6">Microtubule organizing center</location>
    </subcellularLocation>
</comment>
<evidence type="ECO:0000256" key="1">
    <source>
        <dbReference type="ARBA" id="ARBA00004267"/>
    </source>
</evidence>
<evidence type="ECO:0000256" key="4">
    <source>
        <dbReference type="ARBA" id="ARBA00022701"/>
    </source>
</evidence>
<evidence type="ECO:0000259" key="9">
    <source>
        <dbReference type="Pfam" id="PF17681"/>
    </source>
</evidence>
<feature type="region of interest" description="Disordered" evidence="7">
    <location>
        <begin position="258"/>
        <end position="306"/>
    </location>
</feature>
<keyword evidence="5 6" id="KW-0206">Cytoskeleton</keyword>
<protein>
    <recommendedName>
        <fullName evidence="6">Gamma-tubulin complex component</fullName>
    </recommendedName>
</protein>
<keyword evidence="4 6" id="KW-0493">Microtubule</keyword>
<evidence type="ECO:0000256" key="5">
    <source>
        <dbReference type="ARBA" id="ARBA00023212"/>
    </source>
</evidence>
<dbReference type="InterPro" id="IPR040457">
    <property type="entry name" value="GCP_C"/>
</dbReference>
<comment type="similarity">
    <text evidence="2 6">Belongs to the TUBGCP family.</text>
</comment>
<proteinExistence type="inferred from homology"/>
<feature type="domain" description="Gamma tubulin complex component C-terminal" evidence="8">
    <location>
        <begin position="449"/>
        <end position="772"/>
    </location>
</feature>
<evidence type="ECO:0000313" key="11">
    <source>
        <dbReference type="Proteomes" id="UP001244341"/>
    </source>
</evidence>
<reference evidence="10 11" key="1">
    <citation type="submission" date="2023-05" db="EMBL/GenBank/DDBJ databases">
        <title>A 100% complete, gapless, phased diploid assembly of the Scenedesmus obliquus UTEX 3031 genome.</title>
        <authorList>
            <person name="Biondi T.C."/>
            <person name="Hanschen E.R."/>
            <person name="Kwon T."/>
            <person name="Eng W."/>
            <person name="Kruse C.P.S."/>
            <person name="Koehler S.I."/>
            <person name="Kunde Y."/>
            <person name="Gleasner C.D."/>
            <person name="You Mak K.T."/>
            <person name="Polle J."/>
            <person name="Hovde B.T."/>
            <person name="Starkenburg S.R."/>
        </authorList>
    </citation>
    <scope>NUCLEOTIDE SEQUENCE [LARGE SCALE GENOMIC DNA]</scope>
    <source>
        <strain evidence="10 11">DOE0152z</strain>
    </source>
</reference>
<dbReference type="PANTHER" id="PTHR19302">
    <property type="entry name" value="GAMMA TUBULIN COMPLEX PROTEIN"/>
    <property type="match status" value="1"/>
</dbReference>
<dbReference type="Gene3D" id="1.20.120.1900">
    <property type="entry name" value="Gamma-tubulin complex, C-terminal domain"/>
    <property type="match status" value="1"/>
</dbReference>
<dbReference type="Pfam" id="PF04130">
    <property type="entry name" value="GCP_C_terminal"/>
    <property type="match status" value="1"/>
</dbReference>
<evidence type="ECO:0000259" key="8">
    <source>
        <dbReference type="Pfam" id="PF04130"/>
    </source>
</evidence>
<dbReference type="InterPro" id="IPR041470">
    <property type="entry name" value="GCP_N"/>
</dbReference>
<feature type="compositionally biased region" description="Basic and acidic residues" evidence="7">
    <location>
        <begin position="798"/>
        <end position="807"/>
    </location>
</feature>
<feature type="region of interest" description="Disordered" evidence="7">
    <location>
        <begin position="791"/>
        <end position="823"/>
    </location>
</feature>
<keyword evidence="11" id="KW-1185">Reference proteome</keyword>
<evidence type="ECO:0000256" key="3">
    <source>
        <dbReference type="ARBA" id="ARBA00022490"/>
    </source>
</evidence>
<organism evidence="10 11">
    <name type="scientific">Tetradesmus obliquus</name>
    <name type="common">Green alga</name>
    <name type="synonym">Acutodesmus obliquus</name>
    <dbReference type="NCBI Taxonomy" id="3088"/>
    <lineage>
        <taxon>Eukaryota</taxon>
        <taxon>Viridiplantae</taxon>
        <taxon>Chlorophyta</taxon>
        <taxon>core chlorophytes</taxon>
        <taxon>Chlorophyceae</taxon>
        <taxon>CS clade</taxon>
        <taxon>Sphaeropleales</taxon>
        <taxon>Scenedesmaceae</taxon>
        <taxon>Tetradesmus</taxon>
    </lineage>
</organism>
<evidence type="ECO:0000256" key="7">
    <source>
        <dbReference type="SAM" id="MobiDB-lite"/>
    </source>
</evidence>
<name>A0ABY8TWA8_TETOB</name>
<comment type="function">
    <text evidence="6">Component of the gamma-tubulin ring complex (gTuRC) which mediates microtubule nucleation.</text>
</comment>
<dbReference type="Pfam" id="PF17681">
    <property type="entry name" value="GCP_N_terminal"/>
    <property type="match status" value="1"/>
</dbReference>
<dbReference type="PANTHER" id="PTHR19302:SF27">
    <property type="entry name" value="GAMMA-TUBULIN COMPLEX COMPONENT 4"/>
    <property type="match status" value="1"/>
</dbReference>